<dbReference type="EMBL" id="QJUL01000072">
    <property type="protein sequence ID" value="TBU83792.1"/>
    <property type="molecule type" value="Genomic_DNA"/>
</dbReference>
<dbReference type="RefSeq" id="WP_131199438.1">
    <property type="nucleotide sequence ID" value="NZ_QJUL01000072.1"/>
</dbReference>
<dbReference type="GO" id="GO:0003743">
    <property type="term" value="F:translation initiation factor activity"/>
    <property type="evidence" value="ECO:0007669"/>
    <property type="project" value="UniProtKB-KW"/>
</dbReference>
<comment type="caution">
    <text evidence="4">The sequence shown here is derived from an EMBL/GenBank/DDBJ whole genome shotgun (WGS) entry which is preliminary data.</text>
</comment>
<dbReference type="Proteomes" id="UP000293172">
    <property type="component" value="Unassembled WGS sequence"/>
</dbReference>
<keyword evidence="4" id="KW-0396">Initiation factor</keyword>
<keyword evidence="2" id="KW-1133">Transmembrane helix</keyword>
<name>A0A4Q9QST1_9GAMM</name>
<evidence type="ECO:0000256" key="2">
    <source>
        <dbReference type="SAM" id="Phobius"/>
    </source>
</evidence>
<reference evidence="4 5" key="1">
    <citation type="submission" date="2018-06" db="EMBL/GenBank/DDBJ databases">
        <title>Three novel Pseudomonas species isolated from symptomatic oak.</title>
        <authorList>
            <person name="Bueno-Gonzalez V."/>
            <person name="Brady C."/>
        </authorList>
    </citation>
    <scope>NUCLEOTIDE SEQUENCE [LARGE SCALE GENOMIC DNA]</scope>
    <source>
        <strain evidence="4 5">P6B</strain>
    </source>
</reference>
<keyword evidence="2" id="KW-0812">Transmembrane</keyword>
<evidence type="ECO:0000256" key="3">
    <source>
        <dbReference type="SAM" id="SignalP"/>
    </source>
</evidence>
<evidence type="ECO:0000256" key="1">
    <source>
        <dbReference type="SAM" id="Coils"/>
    </source>
</evidence>
<keyword evidence="3" id="KW-0732">Signal</keyword>
<feature type="coiled-coil region" evidence="1">
    <location>
        <begin position="43"/>
        <end position="92"/>
    </location>
</feature>
<proteinExistence type="predicted"/>
<evidence type="ECO:0000313" key="4">
    <source>
        <dbReference type="EMBL" id="TBU83792.1"/>
    </source>
</evidence>
<accession>A0A4Q9QST1</accession>
<organism evidence="4 5">
    <name type="scientific">Phytopseudomonas dryadis</name>
    <dbReference type="NCBI Taxonomy" id="2487520"/>
    <lineage>
        <taxon>Bacteria</taxon>
        <taxon>Pseudomonadati</taxon>
        <taxon>Pseudomonadota</taxon>
        <taxon>Gammaproteobacteria</taxon>
        <taxon>Pseudomonadales</taxon>
        <taxon>Pseudomonadaceae</taxon>
        <taxon>Phytopseudomonas</taxon>
    </lineage>
</organism>
<feature type="signal peptide" evidence="3">
    <location>
        <begin position="1"/>
        <end position="21"/>
    </location>
</feature>
<keyword evidence="2" id="KW-0472">Membrane</keyword>
<feature type="chain" id="PRO_5020608202" evidence="3">
    <location>
        <begin position="22"/>
        <end position="134"/>
    </location>
</feature>
<protein>
    <submittedName>
        <fullName evidence="4">Translation initiation factor 2</fullName>
    </submittedName>
</protein>
<gene>
    <name evidence="4" type="ORF">DNK44_25610</name>
</gene>
<sequence>MRAGLLPLILAFLALSLHALAEQAVPASPAPSTPDTSSSAAEVDALQQRLAASEAHNAQLQNAVSERESALNARLRQENQRLQLQLEQALADAPEPLLSQRQMWFVIGAGTALISVLIGAILRGSRRKRREWIN</sequence>
<feature type="transmembrane region" description="Helical" evidence="2">
    <location>
        <begin position="103"/>
        <end position="122"/>
    </location>
</feature>
<keyword evidence="4" id="KW-0648">Protein biosynthesis</keyword>
<dbReference type="OrthoDB" id="7030625at2"/>
<evidence type="ECO:0000313" key="5">
    <source>
        <dbReference type="Proteomes" id="UP000293172"/>
    </source>
</evidence>
<dbReference type="AlphaFoldDB" id="A0A4Q9QST1"/>
<keyword evidence="1" id="KW-0175">Coiled coil</keyword>